<proteinExistence type="predicted"/>
<dbReference type="Proteomes" id="UP000247810">
    <property type="component" value="Unassembled WGS sequence"/>
</dbReference>
<dbReference type="EMBL" id="KZ825826">
    <property type="protein sequence ID" value="PYH97328.1"/>
    <property type="molecule type" value="Genomic_DNA"/>
</dbReference>
<evidence type="ECO:0000313" key="1">
    <source>
        <dbReference type="EMBL" id="PYH97328.1"/>
    </source>
</evidence>
<accession>A0A319E9H3</accession>
<dbReference type="VEuPathDB" id="FungiDB:BO71DRAFT_396314"/>
<dbReference type="PROSITE" id="PS51257">
    <property type="entry name" value="PROKAR_LIPOPROTEIN"/>
    <property type="match status" value="1"/>
</dbReference>
<name>A0A319E9H3_9EURO</name>
<sequence>MEGLARGYGHMLVWGCGCDTPPETGLKARGFLVMDSHVNLPIWPRGAAYYGRLFLENVQIILCNPF</sequence>
<organism evidence="1 2">
    <name type="scientific">Aspergillus ellipticus CBS 707.79</name>
    <dbReference type="NCBI Taxonomy" id="1448320"/>
    <lineage>
        <taxon>Eukaryota</taxon>
        <taxon>Fungi</taxon>
        <taxon>Dikarya</taxon>
        <taxon>Ascomycota</taxon>
        <taxon>Pezizomycotina</taxon>
        <taxon>Eurotiomycetes</taxon>
        <taxon>Eurotiomycetidae</taxon>
        <taxon>Eurotiales</taxon>
        <taxon>Aspergillaceae</taxon>
        <taxon>Aspergillus</taxon>
        <taxon>Aspergillus subgen. Circumdati</taxon>
    </lineage>
</organism>
<reference evidence="1 2" key="1">
    <citation type="submission" date="2018-02" db="EMBL/GenBank/DDBJ databases">
        <title>The genomes of Aspergillus section Nigri reveals drivers in fungal speciation.</title>
        <authorList>
            <consortium name="DOE Joint Genome Institute"/>
            <person name="Vesth T.C."/>
            <person name="Nybo J."/>
            <person name="Theobald S."/>
            <person name="Brandl J."/>
            <person name="Frisvad J.C."/>
            <person name="Nielsen K.F."/>
            <person name="Lyhne E.K."/>
            <person name="Kogle M.E."/>
            <person name="Kuo A."/>
            <person name="Riley R."/>
            <person name="Clum A."/>
            <person name="Nolan M."/>
            <person name="Lipzen A."/>
            <person name="Salamov A."/>
            <person name="Henrissat B."/>
            <person name="Wiebenga A."/>
            <person name="De vries R.P."/>
            <person name="Grigoriev I.V."/>
            <person name="Mortensen U.H."/>
            <person name="Andersen M.R."/>
            <person name="Baker S.E."/>
        </authorList>
    </citation>
    <scope>NUCLEOTIDE SEQUENCE [LARGE SCALE GENOMIC DNA]</scope>
    <source>
        <strain evidence="1 2">CBS 707.79</strain>
    </source>
</reference>
<gene>
    <name evidence="1" type="ORF">BO71DRAFT_396314</name>
</gene>
<protein>
    <submittedName>
        <fullName evidence="1">Uncharacterized protein</fullName>
    </submittedName>
</protein>
<keyword evidence="2" id="KW-1185">Reference proteome</keyword>
<dbReference type="AlphaFoldDB" id="A0A319E9H3"/>
<evidence type="ECO:0000313" key="2">
    <source>
        <dbReference type="Proteomes" id="UP000247810"/>
    </source>
</evidence>